<dbReference type="STRING" id="33097.A0A150GWU3"/>
<organism evidence="2 3">
    <name type="scientific">Gonium pectorale</name>
    <name type="common">Green alga</name>
    <dbReference type="NCBI Taxonomy" id="33097"/>
    <lineage>
        <taxon>Eukaryota</taxon>
        <taxon>Viridiplantae</taxon>
        <taxon>Chlorophyta</taxon>
        <taxon>core chlorophytes</taxon>
        <taxon>Chlorophyceae</taxon>
        <taxon>CS clade</taxon>
        <taxon>Chlamydomonadales</taxon>
        <taxon>Volvocaceae</taxon>
        <taxon>Gonium</taxon>
    </lineage>
</organism>
<dbReference type="InterPro" id="IPR018768">
    <property type="entry name" value="DUF2344"/>
</dbReference>
<dbReference type="AlphaFoldDB" id="A0A150GWU3"/>
<evidence type="ECO:0000313" key="2">
    <source>
        <dbReference type="EMBL" id="KXZ54366.1"/>
    </source>
</evidence>
<evidence type="ECO:0000313" key="3">
    <source>
        <dbReference type="Proteomes" id="UP000075714"/>
    </source>
</evidence>
<comment type="caution">
    <text evidence="2">The sequence shown here is derived from an EMBL/GenBank/DDBJ whole genome shotgun (WGS) entry which is preliminary data.</text>
</comment>
<protein>
    <recommendedName>
        <fullName evidence="1">DUF2344 domain-containing protein</fullName>
    </recommendedName>
</protein>
<keyword evidence="3" id="KW-1185">Reference proteome</keyword>
<sequence>MRMARDRFGAYVACLPYVGRTWVSAVHAVRPPCVPAAVGGWRAGLPVASDKSPFHSRPLVAVAQPLPLGATSSAEVLELYLAQRVEPREARDKLQAQLPPGMVLAEQVEECEMYKPDGTRSETMAALTRSVEWHVIVQQVEPRAAGANASGGAALEAADWPPVDFTAAVAGVRGMERYVVKRRTVKKQRLVSEDKEDNNVLPPERVVEMMAAASGASLALVHAHRSRIALAAPAAAAVGETQAQVLRSLLRWEGHVAAKRQFGLGPWAGGLERRGVRDDTTVLV</sequence>
<dbReference type="Proteomes" id="UP000075714">
    <property type="component" value="Unassembled WGS sequence"/>
</dbReference>
<proteinExistence type="predicted"/>
<accession>A0A150GWU3</accession>
<evidence type="ECO:0000259" key="1">
    <source>
        <dbReference type="Pfam" id="PF10105"/>
    </source>
</evidence>
<name>A0A150GWU3_GONPE</name>
<dbReference type="Pfam" id="PF10105">
    <property type="entry name" value="DUF2344"/>
    <property type="match status" value="1"/>
</dbReference>
<feature type="domain" description="DUF2344" evidence="1">
    <location>
        <begin position="42"/>
        <end position="184"/>
    </location>
</feature>
<reference evidence="3" key="1">
    <citation type="journal article" date="2016" name="Nat. Commun.">
        <title>The Gonium pectorale genome demonstrates co-option of cell cycle regulation during the evolution of multicellularity.</title>
        <authorList>
            <person name="Hanschen E.R."/>
            <person name="Marriage T.N."/>
            <person name="Ferris P.J."/>
            <person name="Hamaji T."/>
            <person name="Toyoda A."/>
            <person name="Fujiyama A."/>
            <person name="Neme R."/>
            <person name="Noguchi H."/>
            <person name="Minakuchi Y."/>
            <person name="Suzuki M."/>
            <person name="Kawai-Toyooka H."/>
            <person name="Smith D.R."/>
            <person name="Sparks H."/>
            <person name="Anderson J."/>
            <person name="Bakaric R."/>
            <person name="Luria V."/>
            <person name="Karger A."/>
            <person name="Kirschner M.W."/>
            <person name="Durand P.M."/>
            <person name="Michod R.E."/>
            <person name="Nozaki H."/>
            <person name="Olson B.J."/>
        </authorList>
    </citation>
    <scope>NUCLEOTIDE SEQUENCE [LARGE SCALE GENOMIC DNA]</scope>
    <source>
        <strain evidence="3">NIES-2863</strain>
    </source>
</reference>
<gene>
    <name evidence="2" type="ORF">GPECTOR_5g446</name>
</gene>
<dbReference type="EMBL" id="LSYV01000006">
    <property type="protein sequence ID" value="KXZ54366.1"/>
    <property type="molecule type" value="Genomic_DNA"/>
</dbReference>